<sequence length="150" mass="17109">MVESADGKFDVKNQLGFNIHRTAILFRRELLRALQEYDMTPEQWQALATLWKMGGVTQQEIISVTLQDAPTASRMIQRMEKNGLVKKTRSHEDNRATIILLTSKGKKLESILPRLLREHFAPILGKLGKEKTDQLLKLLAELRDAFGDPV</sequence>
<dbReference type="PRINTS" id="PR00598">
    <property type="entry name" value="HTHMARR"/>
</dbReference>
<evidence type="ECO:0000259" key="4">
    <source>
        <dbReference type="PROSITE" id="PS50995"/>
    </source>
</evidence>
<dbReference type="Proteomes" id="UP000231962">
    <property type="component" value="Unassembled WGS sequence"/>
</dbReference>
<comment type="caution">
    <text evidence="6">The sequence shown here is derived from an EMBL/GenBank/DDBJ whole genome shotgun (WGS) entry which is preliminary data.</text>
</comment>
<dbReference type="EMBL" id="NPDZ01000012">
    <property type="protein sequence ID" value="PJZ72191.1"/>
    <property type="molecule type" value="Genomic_DNA"/>
</dbReference>
<dbReference type="PROSITE" id="PS50995">
    <property type="entry name" value="HTH_MARR_2"/>
    <property type="match status" value="1"/>
</dbReference>
<dbReference type="GO" id="GO:0003677">
    <property type="term" value="F:DNA binding"/>
    <property type="evidence" value="ECO:0007669"/>
    <property type="project" value="UniProtKB-KW"/>
</dbReference>
<keyword evidence="7" id="KW-1185">Reference proteome</keyword>
<dbReference type="InterPro" id="IPR036390">
    <property type="entry name" value="WH_DNA-bd_sf"/>
</dbReference>
<dbReference type="RefSeq" id="WP_100714713.1">
    <property type="nucleotide sequence ID" value="NZ_NPDY01000015.1"/>
</dbReference>
<dbReference type="PANTHER" id="PTHR42756">
    <property type="entry name" value="TRANSCRIPTIONAL REGULATOR, MARR"/>
    <property type="match status" value="1"/>
</dbReference>
<accession>A0A2M9ZJI9</accession>
<evidence type="ECO:0000313" key="5">
    <source>
        <dbReference type="EMBL" id="PJZ68860.1"/>
    </source>
</evidence>
<evidence type="ECO:0000256" key="1">
    <source>
        <dbReference type="ARBA" id="ARBA00023015"/>
    </source>
</evidence>
<dbReference type="Gene3D" id="1.10.10.10">
    <property type="entry name" value="Winged helix-like DNA-binding domain superfamily/Winged helix DNA-binding domain"/>
    <property type="match status" value="1"/>
</dbReference>
<evidence type="ECO:0000313" key="8">
    <source>
        <dbReference type="Proteomes" id="UP000231990"/>
    </source>
</evidence>
<dbReference type="EMBL" id="NPDY01000015">
    <property type="protein sequence ID" value="PJZ68860.1"/>
    <property type="molecule type" value="Genomic_DNA"/>
</dbReference>
<gene>
    <name evidence="5" type="ORF">CH360_14190</name>
    <name evidence="6" type="ORF">CH373_15730</name>
</gene>
<keyword evidence="3" id="KW-0804">Transcription</keyword>
<evidence type="ECO:0000313" key="6">
    <source>
        <dbReference type="EMBL" id="PJZ72191.1"/>
    </source>
</evidence>
<dbReference type="Proteomes" id="UP000231990">
    <property type="component" value="Unassembled WGS sequence"/>
</dbReference>
<organism evidence="6 8">
    <name type="scientific">Leptospira perolatii</name>
    <dbReference type="NCBI Taxonomy" id="2023191"/>
    <lineage>
        <taxon>Bacteria</taxon>
        <taxon>Pseudomonadati</taxon>
        <taxon>Spirochaetota</taxon>
        <taxon>Spirochaetia</taxon>
        <taxon>Leptospirales</taxon>
        <taxon>Leptospiraceae</taxon>
        <taxon>Leptospira</taxon>
    </lineage>
</organism>
<evidence type="ECO:0000313" key="7">
    <source>
        <dbReference type="Proteomes" id="UP000231962"/>
    </source>
</evidence>
<keyword evidence="1" id="KW-0805">Transcription regulation</keyword>
<protein>
    <submittedName>
        <fullName evidence="6">MarR family transcriptional regulator</fullName>
    </submittedName>
</protein>
<proteinExistence type="predicted"/>
<keyword evidence="2" id="KW-0238">DNA-binding</keyword>
<dbReference type="Pfam" id="PF01047">
    <property type="entry name" value="MarR"/>
    <property type="match status" value="1"/>
</dbReference>
<evidence type="ECO:0000256" key="2">
    <source>
        <dbReference type="ARBA" id="ARBA00023125"/>
    </source>
</evidence>
<dbReference type="InterPro" id="IPR036388">
    <property type="entry name" value="WH-like_DNA-bd_sf"/>
</dbReference>
<dbReference type="GO" id="GO:0003700">
    <property type="term" value="F:DNA-binding transcription factor activity"/>
    <property type="evidence" value="ECO:0007669"/>
    <property type="project" value="InterPro"/>
</dbReference>
<evidence type="ECO:0000256" key="3">
    <source>
        <dbReference type="ARBA" id="ARBA00023163"/>
    </source>
</evidence>
<dbReference type="PANTHER" id="PTHR42756:SF1">
    <property type="entry name" value="TRANSCRIPTIONAL REPRESSOR OF EMRAB OPERON"/>
    <property type="match status" value="1"/>
</dbReference>
<dbReference type="InterPro" id="IPR000835">
    <property type="entry name" value="HTH_MarR-typ"/>
</dbReference>
<dbReference type="AlphaFoldDB" id="A0A2M9ZJI9"/>
<reference evidence="7 8" key="1">
    <citation type="submission" date="2017-07" db="EMBL/GenBank/DDBJ databases">
        <title>Leptospira spp. isolated from tropical soils.</title>
        <authorList>
            <person name="Thibeaux R."/>
            <person name="Iraola G."/>
            <person name="Ferres I."/>
            <person name="Bierque E."/>
            <person name="Girault D."/>
            <person name="Soupe-Gilbert M.-E."/>
            <person name="Picardeau M."/>
            <person name="Goarant C."/>
        </authorList>
    </citation>
    <scope>NUCLEOTIDE SEQUENCE [LARGE SCALE GENOMIC DNA]</scope>
    <source>
        <strain evidence="6 8">FH1-B-B1</strain>
        <strain evidence="5 7">FH1-B-C1</strain>
    </source>
</reference>
<dbReference type="SMART" id="SM00347">
    <property type="entry name" value="HTH_MARR"/>
    <property type="match status" value="1"/>
</dbReference>
<dbReference type="SUPFAM" id="SSF46785">
    <property type="entry name" value="Winged helix' DNA-binding domain"/>
    <property type="match status" value="1"/>
</dbReference>
<dbReference type="OrthoDB" id="9799663at2"/>
<feature type="domain" description="HTH marR-type" evidence="4">
    <location>
        <begin position="12"/>
        <end position="144"/>
    </location>
</feature>
<name>A0A2M9ZJI9_9LEPT</name>